<protein>
    <submittedName>
        <fullName evidence="1">Uncharacterized protein</fullName>
    </submittedName>
</protein>
<dbReference type="AlphaFoldDB" id="A0A2I0U1E3"/>
<reference evidence="2" key="1">
    <citation type="submission" date="2017-11" db="EMBL/GenBank/DDBJ databases">
        <authorList>
            <person name="Lima N.C."/>
            <person name="Parody-Merino A.M."/>
            <person name="Battley P.F."/>
            <person name="Fidler A.E."/>
            <person name="Prosdocimi F."/>
        </authorList>
    </citation>
    <scope>NUCLEOTIDE SEQUENCE [LARGE SCALE GENOMIC DNA]</scope>
</reference>
<keyword evidence="2" id="KW-1185">Reference proteome</keyword>
<reference evidence="2" key="2">
    <citation type="submission" date="2017-12" db="EMBL/GenBank/DDBJ databases">
        <title>Genome sequence of the Bar-tailed Godwit (Limosa lapponica baueri).</title>
        <authorList>
            <person name="Lima N.C.B."/>
            <person name="Parody-Merino A.M."/>
            <person name="Battley P.F."/>
            <person name="Fidler A.E."/>
            <person name="Prosdocimi F."/>
        </authorList>
    </citation>
    <scope>NUCLEOTIDE SEQUENCE [LARGE SCALE GENOMIC DNA]</scope>
</reference>
<sequence length="115" mass="12958">MLAQIYGAVTLHYGERIWVPQIITRCKVDLCRLQEFEGTISNPGSPSEVSEFVWVNAESPSSMLGCDSRDYCMSSVADAMRRDGEQLVFLWIQVSLTVQPPIIKKIPPKSRLTHC</sequence>
<gene>
    <name evidence="1" type="ORF">llap_9804</name>
</gene>
<name>A0A2I0U1E3_LIMLA</name>
<dbReference type="Proteomes" id="UP000233556">
    <property type="component" value="Unassembled WGS sequence"/>
</dbReference>
<dbReference type="EMBL" id="KZ506386">
    <property type="protein sequence ID" value="PKU39897.1"/>
    <property type="molecule type" value="Genomic_DNA"/>
</dbReference>
<organism evidence="1 2">
    <name type="scientific">Limosa lapponica baueri</name>
    <dbReference type="NCBI Taxonomy" id="1758121"/>
    <lineage>
        <taxon>Eukaryota</taxon>
        <taxon>Metazoa</taxon>
        <taxon>Chordata</taxon>
        <taxon>Craniata</taxon>
        <taxon>Vertebrata</taxon>
        <taxon>Euteleostomi</taxon>
        <taxon>Archelosauria</taxon>
        <taxon>Archosauria</taxon>
        <taxon>Dinosauria</taxon>
        <taxon>Saurischia</taxon>
        <taxon>Theropoda</taxon>
        <taxon>Coelurosauria</taxon>
        <taxon>Aves</taxon>
        <taxon>Neognathae</taxon>
        <taxon>Neoaves</taxon>
        <taxon>Charadriiformes</taxon>
        <taxon>Scolopacidae</taxon>
        <taxon>Limosa</taxon>
    </lineage>
</organism>
<proteinExistence type="predicted"/>
<evidence type="ECO:0000313" key="1">
    <source>
        <dbReference type="EMBL" id="PKU39897.1"/>
    </source>
</evidence>
<accession>A0A2I0U1E3</accession>
<evidence type="ECO:0000313" key="2">
    <source>
        <dbReference type="Proteomes" id="UP000233556"/>
    </source>
</evidence>